<dbReference type="EMBL" id="BJVQ01000066">
    <property type="protein sequence ID" value="GEL48203.1"/>
    <property type="molecule type" value="Genomic_DNA"/>
</dbReference>
<evidence type="ECO:0000256" key="5">
    <source>
        <dbReference type="ARBA" id="ARBA00022691"/>
    </source>
</evidence>
<keyword evidence="1 6" id="KW-0963">Cytoplasm</keyword>
<accession>A0A511FG64</accession>
<reference evidence="9 11" key="2">
    <citation type="submission" date="2020-08" db="EMBL/GenBank/DDBJ databases">
        <title>Sequencing the genomes of 1000 actinobacteria strains.</title>
        <authorList>
            <person name="Klenk H.-P."/>
        </authorList>
    </citation>
    <scope>NUCLEOTIDE SEQUENCE [LARGE SCALE GENOMIC DNA]</scope>
    <source>
        <strain evidence="9 11">DSM 9581</strain>
    </source>
</reference>
<evidence type="ECO:0000256" key="1">
    <source>
        <dbReference type="ARBA" id="ARBA00022490"/>
    </source>
</evidence>
<evidence type="ECO:0000256" key="7">
    <source>
        <dbReference type="SAM" id="MobiDB-lite"/>
    </source>
</evidence>
<evidence type="ECO:0000256" key="6">
    <source>
        <dbReference type="HAMAP-Rule" id="MF_00074"/>
    </source>
</evidence>
<dbReference type="HAMAP" id="MF_00074">
    <property type="entry name" value="16SrRNA_methyltr_G"/>
    <property type="match status" value="1"/>
</dbReference>
<evidence type="ECO:0000313" key="10">
    <source>
        <dbReference type="Proteomes" id="UP000321723"/>
    </source>
</evidence>
<dbReference type="EMBL" id="JACHDN010000001">
    <property type="protein sequence ID" value="MBB5472932.1"/>
    <property type="molecule type" value="Genomic_DNA"/>
</dbReference>
<sequence>MRSESASVPEDEARALTADPLDGDPRLPAHFGPAWAAVDGFHGLLRDQGVLRGLVGPREVGRLWERHLVNSAAVVPFLPETGRIIDVGSGAGLPGVVIAAMRPDAEVVLLEPMERRTDWLTEVVGELSLGNVRVVRGRAEDQAGSLVGDAVTARAVAALDKLYGWTLPLLRVGGRLVALKGGRARAEAEQGADAGRRLGGGPAEILVAPTLDGLEPTSVVVVEKVAAGDQRPARVSRGTESGSRATRRSTKGHRR</sequence>
<dbReference type="Proteomes" id="UP000564629">
    <property type="component" value="Unassembled WGS sequence"/>
</dbReference>
<dbReference type="PANTHER" id="PTHR31760:SF0">
    <property type="entry name" value="S-ADENOSYL-L-METHIONINE-DEPENDENT METHYLTRANSFERASES SUPERFAMILY PROTEIN"/>
    <property type="match status" value="1"/>
</dbReference>
<feature type="binding site" evidence="6">
    <location>
        <position position="154"/>
    </location>
    <ligand>
        <name>S-adenosyl-L-methionine</name>
        <dbReference type="ChEBI" id="CHEBI:59789"/>
    </ligand>
</feature>
<evidence type="ECO:0000256" key="2">
    <source>
        <dbReference type="ARBA" id="ARBA00022552"/>
    </source>
</evidence>
<dbReference type="CDD" id="cd02440">
    <property type="entry name" value="AdoMet_MTases"/>
    <property type="match status" value="1"/>
</dbReference>
<comment type="caution">
    <text evidence="8">The sequence shown here is derived from an EMBL/GenBank/DDBJ whole genome shotgun (WGS) entry which is preliminary data.</text>
</comment>
<reference evidence="8 10" key="1">
    <citation type="submission" date="2019-07" db="EMBL/GenBank/DDBJ databases">
        <title>Whole genome shotgun sequence of Cellulomonas hominis NBRC 16055.</title>
        <authorList>
            <person name="Hosoyama A."/>
            <person name="Uohara A."/>
            <person name="Ohji S."/>
            <person name="Ichikawa N."/>
        </authorList>
    </citation>
    <scope>NUCLEOTIDE SEQUENCE [LARGE SCALE GENOMIC DNA]</scope>
    <source>
        <strain evidence="8 10">NBRC 16055</strain>
    </source>
</reference>
<comment type="caution">
    <text evidence="6">Lacks conserved residue(s) required for the propagation of feature annotation.</text>
</comment>
<organism evidence="8 10">
    <name type="scientific">Cellulomonas hominis</name>
    <dbReference type="NCBI Taxonomy" id="156981"/>
    <lineage>
        <taxon>Bacteria</taxon>
        <taxon>Bacillati</taxon>
        <taxon>Actinomycetota</taxon>
        <taxon>Actinomycetes</taxon>
        <taxon>Micrococcales</taxon>
        <taxon>Cellulomonadaceae</taxon>
        <taxon>Cellulomonas</taxon>
    </lineage>
</organism>
<dbReference type="InterPro" id="IPR003682">
    <property type="entry name" value="rRNA_ssu_MeTfrase_G"/>
</dbReference>
<name>A0A511FG64_9CELL</name>
<dbReference type="NCBIfam" id="TIGR00138">
    <property type="entry name" value="rsmG_gidB"/>
    <property type="match status" value="1"/>
</dbReference>
<dbReference type="RefSeq" id="WP_146840024.1">
    <property type="nucleotide sequence ID" value="NZ_BJVQ01000066.1"/>
</dbReference>
<dbReference type="GO" id="GO:0070043">
    <property type="term" value="F:rRNA (guanine-N7-)-methyltransferase activity"/>
    <property type="evidence" value="ECO:0007669"/>
    <property type="project" value="UniProtKB-UniRule"/>
</dbReference>
<dbReference type="SUPFAM" id="SSF53335">
    <property type="entry name" value="S-adenosyl-L-methionine-dependent methyltransferases"/>
    <property type="match status" value="1"/>
</dbReference>
<proteinExistence type="inferred from homology"/>
<keyword evidence="10" id="KW-1185">Reference proteome</keyword>
<dbReference type="OrthoDB" id="9808773at2"/>
<dbReference type="EC" id="2.1.1.-" evidence="6"/>
<dbReference type="InterPro" id="IPR029063">
    <property type="entry name" value="SAM-dependent_MTases_sf"/>
</dbReference>
<protein>
    <recommendedName>
        <fullName evidence="6">Ribosomal RNA small subunit methyltransferase G</fullName>
        <ecNumber evidence="6">2.1.1.-</ecNumber>
    </recommendedName>
    <alternativeName>
        <fullName evidence="6">16S rRNA 7-methylguanosine methyltransferase</fullName>
        <shortName evidence="6">16S rRNA m7G methyltransferase</shortName>
    </alternativeName>
</protein>
<feature type="binding site" evidence="6">
    <location>
        <position position="88"/>
    </location>
    <ligand>
        <name>S-adenosyl-L-methionine</name>
        <dbReference type="ChEBI" id="CHEBI:59789"/>
    </ligand>
</feature>
<feature type="region of interest" description="Disordered" evidence="7">
    <location>
        <begin position="1"/>
        <end position="22"/>
    </location>
</feature>
<keyword evidence="5 6" id="KW-0949">S-adenosyl-L-methionine</keyword>
<evidence type="ECO:0000313" key="8">
    <source>
        <dbReference type="EMBL" id="GEL48203.1"/>
    </source>
</evidence>
<keyword evidence="2 6" id="KW-0698">rRNA processing</keyword>
<feature type="region of interest" description="Disordered" evidence="7">
    <location>
        <begin position="225"/>
        <end position="255"/>
    </location>
</feature>
<feature type="compositionally biased region" description="Basic residues" evidence="7">
    <location>
        <begin position="245"/>
        <end position="255"/>
    </location>
</feature>
<dbReference type="AlphaFoldDB" id="A0A511FG64"/>
<dbReference type="Pfam" id="PF02527">
    <property type="entry name" value="GidB"/>
    <property type="match status" value="1"/>
</dbReference>
<feature type="binding site" evidence="6">
    <location>
        <begin position="139"/>
        <end position="140"/>
    </location>
    <ligand>
        <name>S-adenosyl-L-methionine</name>
        <dbReference type="ChEBI" id="CHEBI:59789"/>
    </ligand>
</feature>
<dbReference type="Gene3D" id="3.40.50.150">
    <property type="entry name" value="Vaccinia Virus protein VP39"/>
    <property type="match status" value="1"/>
</dbReference>
<dbReference type="PANTHER" id="PTHR31760">
    <property type="entry name" value="S-ADENOSYL-L-METHIONINE-DEPENDENT METHYLTRANSFERASES SUPERFAMILY PROTEIN"/>
    <property type="match status" value="1"/>
</dbReference>
<comment type="subcellular location">
    <subcellularLocation>
        <location evidence="6">Cytoplasm</location>
    </subcellularLocation>
</comment>
<evidence type="ECO:0000256" key="4">
    <source>
        <dbReference type="ARBA" id="ARBA00022679"/>
    </source>
</evidence>
<evidence type="ECO:0000313" key="9">
    <source>
        <dbReference type="EMBL" id="MBB5472932.1"/>
    </source>
</evidence>
<evidence type="ECO:0000313" key="11">
    <source>
        <dbReference type="Proteomes" id="UP000564629"/>
    </source>
</evidence>
<feature type="binding site" evidence="6">
    <location>
        <position position="93"/>
    </location>
    <ligand>
        <name>S-adenosyl-L-methionine</name>
        <dbReference type="ChEBI" id="CHEBI:59789"/>
    </ligand>
</feature>
<keyword evidence="4 6" id="KW-0808">Transferase</keyword>
<dbReference type="Proteomes" id="UP000321723">
    <property type="component" value="Unassembled WGS sequence"/>
</dbReference>
<keyword evidence="3 6" id="KW-0489">Methyltransferase</keyword>
<comment type="similarity">
    <text evidence="6">Belongs to the methyltransferase superfamily. RNA methyltransferase RsmG family.</text>
</comment>
<evidence type="ECO:0000256" key="3">
    <source>
        <dbReference type="ARBA" id="ARBA00022603"/>
    </source>
</evidence>
<dbReference type="GO" id="GO:0005829">
    <property type="term" value="C:cytosol"/>
    <property type="evidence" value="ECO:0007669"/>
    <property type="project" value="TreeGrafter"/>
</dbReference>
<gene>
    <name evidence="8" type="primary">gidB</name>
    <name evidence="6" type="synonym">rsmG</name>
    <name evidence="8" type="ORF">CHO01_33190</name>
    <name evidence="9" type="ORF">HNR08_001668</name>
</gene>
<comment type="function">
    <text evidence="6">Specifically methylates the N7 position of a guanine in 16S rRNA.</text>
</comment>